<dbReference type="EMBL" id="CAJZBQ010000032">
    <property type="protein sequence ID" value="CAG9322750.1"/>
    <property type="molecule type" value="Genomic_DNA"/>
</dbReference>
<accession>A0AAU9J9U5</accession>
<feature type="transmembrane region" description="Helical" evidence="1">
    <location>
        <begin position="50"/>
        <end position="70"/>
    </location>
</feature>
<dbReference type="InterPro" id="IPR029164">
    <property type="entry name" value="PIG-Y"/>
</dbReference>
<evidence type="ECO:0000313" key="2">
    <source>
        <dbReference type="EMBL" id="CAG9322750.1"/>
    </source>
</evidence>
<comment type="caution">
    <text evidence="2">The sequence shown here is derived from an EMBL/GenBank/DDBJ whole genome shotgun (WGS) entry which is preliminary data.</text>
</comment>
<gene>
    <name evidence="2" type="ORF">BSTOLATCC_MIC31866</name>
</gene>
<evidence type="ECO:0000313" key="3">
    <source>
        <dbReference type="Proteomes" id="UP001162131"/>
    </source>
</evidence>
<reference evidence="2" key="1">
    <citation type="submission" date="2021-09" db="EMBL/GenBank/DDBJ databases">
        <authorList>
            <consortium name="AG Swart"/>
            <person name="Singh M."/>
            <person name="Singh A."/>
            <person name="Seah K."/>
            <person name="Emmerich C."/>
        </authorList>
    </citation>
    <scope>NUCLEOTIDE SEQUENCE</scope>
    <source>
        <strain evidence="2">ATCC30299</strain>
    </source>
</reference>
<keyword evidence="1" id="KW-1133">Transmembrane helix</keyword>
<dbReference type="PANTHER" id="PTHR36485:SF1">
    <property type="entry name" value="TRANSMEMBRANE PROTEIN"/>
    <property type="match status" value="1"/>
</dbReference>
<keyword evidence="1" id="KW-0812">Transmembrane</keyword>
<name>A0AAU9J9U5_9CILI</name>
<feature type="transmembrane region" description="Helical" evidence="1">
    <location>
        <begin position="6"/>
        <end position="29"/>
    </location>
</feature>
<keyword evidence="3" id="KW-1185">Reference proteome</keyword>
<dbReference type="PANTHER" id="PTHR36485">
    <property type="entry name" value="OS01G0939000 PROTEIN"/>
    <property type="match status" value="1"/>
</dbReference>
<proteinExistence type="predicted"/>
<evidence type="ECO:0000256" key="1">
    <source>
        <dbReference type="SAM" id="Phobius"/>
    </source>
</evidence>
<sequence length="79" mass="9261">MGLATVIAGYFLIISSAIFFITTMTWIIGAKLLFGREENAILRWIQEDKYYCFLIPMIVPTTFILVYGNWLSMKFFRHN</sequence>
<protein>
    <submittedName>
        <fullName evidence="2">Uncharacterized protein</fullName>
    </submittedName>
</protein>
<dbReference type="Pfam" id="PF15159">
    <property type="entry name" value="PIG-Y"/>
    <property type="match status" value="1"/>
</dbReference>
<keyword evidence="1" id="KW-0472">Membrane</keyword>
<dbReference type="Proteomes" id="UP001162131">
    <property type="component" value="Unassembled WGS sequence"/>
</dbReference>
<dbReference type="AlphaFoldDB" id="A0AAU9J9U5"/>
<organism evidence="2 3">
    <name type="scientific">Blepharisma stoltei</name>
    <dbReference type="NCBI Taxonomy" id="1481888"/>
    <lineage>
        <taxon>Eukaryota</taxon>
        <taxon>Sar</taxon>
        <taxon>Alveolata</taxon>
        <taxon>Ciliophora</taxon>
        <taxon>Postciliodesmatophora</taxon>
        <taxon>Heterotrichea</taxon>
        <taxon>Heterotrichida</taxon>
        <taxon>Blepharismidae</taxon>
        <taxon>Blepharisma</taxon>
    </lineage>
</organism>